<dbReference type="AlphaFoldDB" id="A0A1I0X3S5"/>
<name>A0A1I0X3S5_9CELL</name>
<dbReference type="STRING" id="988821.SAMN05421867_10467"/>
<feature type="transmembrane region" description="Helical" evidence="1">
    <location>
        <begin position="58"/>
        <end position="77"/>
    </location>
</feature>
<keyword evidence="1" id="KW-0472">Membrane</keyword>
<dbReference type="InterPro" id="IPR002656">
    <property type="entry name" value="Acyl_transf_3_dom"/>
</dbReference>
<dbReference type="Pfam" id="PF01757">
    <property type="entry name" value="Acyl_transf_3"/>
    <property type="match status" value="1"/>
</dbReference>
<sequence>MIPAVTAGGGARVGWVDVAKGASVVLVVLHHVLAQLVALGLAPAVLVETSRLLGTVRMPLFFLASGLFVGRALAGPWGRLLRRRVAPLLWIYVVWVLVRYVVFSLLAHGVGVAAWPPVGVVAAQLVQPASALWFVYALALFTVVARALRRVPAGVRLALAAGLSAVVGSGVVEVESYAWRSMATYAVFFLVGADLSEGVRRAAAALDARGTVVAAAVGAVLGGGALVLADLVRDSDLALDEVPGVRLGVSVLAVAGGVALAVAAARTRAGGRLQAFGTRTLDVYLVHGLVVGVVLHAAGPWLGQVVSGGSVAAGLALAVLVTAGAVLASLSAGRGLRRCGAGWLFRLPEHVAVPAVLRVRRGAGRVAAAGSAEVSLATIR</sequence>
<feature type="transmembrane region" description="Helical" evidence="1">
    <location>
        <begin position="249"/>
        <end position="269"/>
    </location>
</feature>
<dbReference type="Proteomes" id="UP000199012">
    <property type="component" value="Unassembled WGS sequence"/>
</dbReference>
<reference evidence="3 4" key="1">
    <citation type="submission" date="2016-10" db="EMBL/GenBank/DDBJ databases">
        <authorList>
            <person name="de Groot N.N."/>
        </authorList>
    </citation>
    <scope>NUCLEOTIDE SEQUENCE [LARGE SCALE GENOMIC DNA]</scope>
    <source>
        <strain evidence="3 4">CGMCC 4.6945</strain>
    </source>
</reference>
<organism evidence="3 4">
    <name type="scientific">Cellulomonas marina</name>
    <dbReference type="NCBI Taxonomy" id="988821"/>
    <lineage>
        <taxon>Bacteria</taxon>
        <taxon>Bacillati</taxon>
        <taxon>Actinomycetota</taxon>
        <taxon>Actinomycetes</taxon>
        <taxon>Micrococcales</taxon>
        <taxon>Cellulomonadaceae</taxon>
        <taxon>Cellulomonas</taxon>
    </lineage>
</organism>
<proteinExistence type="predicted"/>
<dbReference type="EMBL" id="FOKA01000004">
    <property type="protein sequence ID" value="SFA95030.1"/>
    <property type="molecule type" value="Genomic_DNA"/>
</dbReference>
<feature type="domain" description="Acyltransferase 3" evidence="2">
    <location>
        <begin position="14"/>
        <end position="328"/>
    </location>
</feature>
<evidence type="ECO:0000313" key="4">
    <source>
        <dbReference type="Proteomes" id="UP000199012"/>
    </source>
</evidence>
<feature type="transmembrane region" description="Helical" evidence="1">
    <location>
        <begin position="208"/>
        <end position="229"/>
    </location>
</feature>
<dbReference type="GO" id="GO:0016747">
    <property type="term" value="F:acyltransferase activity, transferring groups other than amino-acyl groups"/>
    <property type="evidence" value="ECO:0007669"/>
    <property type="project" value="InterPro"/>
</dbReference>
<accession>A0A1I0X3S5</accession>
<keyword evidence="1" id="KW-1133">Transmembrane helix</keyword>
<dbReference type="PANTHER" id="PTHR37312:SF1">
    <property type="entry name" value="MEMBRANE-BOUND ACYLTRANSFERASE YKRP-RELATED"/>
    <property type="match status" value="1"/>
</dbReference>
<evidence type="ECO:0000256" key="1">
    <source>
        <dbReference type="SAM" id="Phobius"/>
    </source>
</evidence>
<keyword evidence="1" id="KW-0812">Transmembrane</keyword>
<gene>
    <name evidence="3" type="ORF">SAMN05421867_10467</name>
</gene>
<feature type="transmembrane region" description="Helical" evidence="1">
    <location>
        <begin position="305"/>
        <end position="328"/>
    </location>
</feature>
<keyword evidence="4" id="KW-1185">Reference proteome</keyword>
<protein>
    <submittedName>
        <fullName evidence="3">Uncharacterized membrane protein YcfT</fullName>
    </submittedName>
</protein>
<evidence type="ECO:0000259" key="2">
    <source>
        <dbReference type="Pfam" id="PF01757"/>
    </source>
</evidence>
<feature type="transmembrane region" description="Helical" evidence="1">
    <location>
        <begin position="130"/>
        <end position="148"/>
    </location>
</feature>
<feature type="transmembrane region" description="Helical" evidence="1">
    <location>
        <begin position="281"/>
        <end position="299"/>
    </location>
</feature>
<feature type="transmembrane region" description="Helical" evidence="1">
    <location>
        <begin position="89"/>
        <end position="110"/>
    </location>
</feature>
<dbReference type="PANTHER" id="PTHR37312">
    <property type="entry name" value="MEMBRANE-BOUND ACYLTRANSFERASE YKRP-RELATED"/>
    <property type="match status" value="1"/>
</dbReference>
<dbReference type="InterPro" id="IPR052734">
    <property type="entry name" value="Nod_factor_acetyltransferase"/>
</dbReference>
<feature type="transmembrane region" description="Helical" evidence="1">
    <location>
        <begin position="21"/>
        <end position="46"/>
    </location>
</feature>
<evidence type="ECO:0000313" key="3">
    <source>
        <dbReference type="EMBL" id="SFA95030.1"/>
    </source>
</evidence>